<evidence type="ECO:0000313" key="3">
    <source>
        <dbReference type="Proteomes" id="UP001487740"/>
    </source>
</evidence>
<dbReference type="Proteomes" id="UP001487740">
    <property type="component" value="Unassembled WGS sequence"/>
</dbReference>
<gene>
    <name evidence="2" type="ORF">O3P69_001161</name>
</gene>
<organism evidence="2 3">
    <name type="scientific">Scylla paramamosain</name>
    <name type="common">Mud crab</name>
    <dbReference type="NCBI Taxonomy" id="85552"/>
    <lineage>
        <taxon>Eukaryota</taxon>
        <taxon>Metazoa</taxon>
        <taxon>Ecdysozoa</taxon>
        <taxon>Arthropoda</taxon>
        <taxon>Crustacea</taxon>
        <taxon>Multicrustacea</taxon>
        <taxon>Malacostraca</taxon>
        <taxon>Eumalacostraca</taxon>
        <taxon>Eucarida</taxon>
        <taxon>Decapoda</taxon>
        <taxon>Pleocyemata</taxon>
        <taxon>Brachyura</taxon>
        <taxon>Eubrachyura</taxon>
        <taxon>Portunoidea</taxon>
        <taxon>Portunidae</taxon>
        <taxon>Portuninae</taxon>
        <taxon>Scylla</taxon>
    </lineage>
</organism>
<feature type="compositionally biased region" description="Basic and acidic residues" evidence="1">
    <location>
        <begin position="26"/>
        <end position="36"/>
    </location>
</feature>
<feature type="region of interest" description="Disordered" evidence="1">
    <location>
        <begin position="62"/>
        <end position="111"/>
    </location>
</feature>
<feature type="compositionally biased region" description="Low complexity" evidence="1">
    <location>
        <begin position="62"/>
        <end position="71"/>
    </location>
</feature>
<protein>
    <submittedName>
        <fullName evidence="2">Uncharacterized protein</fullName>
    </submittedName>
</protein>
<name>A0AAW0UT68_SCYPA</name>
<dbReference type="EMBL" id="JARAKH010000008">
    <property type="protein sequence ID" value="KAK8401872.1"/>
    <property type="molecule type" value="Genomic_DNA"/>
</dbReference>
<dbReference type="AlphaFoldDB" id="A0AAW0UT68"/>
<sequence>MTRRGGQIGIAARVTAESKLTKPNTVRRDEHTDTRTHGRWVVAAKGPSRSFSQSFAVQASISRAARHASAAIRDDAETSGGRREGGKGEGREEGKWGESRHSRPPLTPPHTASQYHLLHLLLLAGDKSRLISLRSTRGKAPITQVLAGRIRRGDR</sequence>
<comment type="caution">
    <text evidence="2">The sequence shown here is derived from an EMBL/GenBank/DDBJ whole genome shotgun (WGS) entry which is preliminary data.</text>
</comment>
<feature type="compositionally biased region" description="Basic and acidic residues" evidence="1">
    <location>
        <begin position="72"/>
        <end position="101"/>
    </location>
</feature>
<accession>A0AAW0UT68</accession>
<proteinExistence type="predicted"/>
<reference evidence="2 3" key="1">
    <citation type="submission" date="2023-03" db="EMBL/GenBank/DDBJ databases">
        <title>High-quality genome of Scylla paramamosain provides insights in environmental adaptation.</title>
        <authorList>
            <person name="Zhang L."/>
        </authorList>
    </citation>
    <scope>NUCLEOTIDE SEQUENCE [LARGE SCALE GENOMIC DNA]</scope>
    <source>
        <strain evidence="2">LZ_2023a</strain>
        <tissue evidence="2">Muscle</tissue>
    </source>
</reference>
<evidence type="ECO:0000313" key="2">
    <source>
        <dbReference type="EMBL" id="KAK8401872.1"/>
    </source>
</evidence>
<feature type="region of interest" description="Disordered" evidence="1">
    <location>
        <begin position="1"/>
        <end position="39"/>
    </location>
</feature>
<keyword evidence="3" id="KW-1185">Reference proteome</keyword>
<evidence type="ECO:0000256" key="1">
    <source>
        <dbReference type="SAM" id="MobiDB-lite"/>
    </source>
</evidence>